<evidence type="ECO:0000256" key="3">
    <source>
        <dbReference type="ARBA" id="ARBA00022519"/>
    </source>
</evidence>
<sequence length="1006" mass="110591">MSGARMNDNQNKRRNNQAIVEPRPKISFIWILPILAAIIATYLIVQAYYQSGIDIKIYVKDAEGIVEQKTEVRFKGLPVGLVRDLSIKDGLDVITVNIEMDRSTKPYLNQNSQFWLVKPEISLSGVSGLETVITGNYFEMLPASDGQRIREFYALDSPPAIPVDTPGLHITLHAQSLGSLNRGSGIYYKQIRVGEVYDYQLVQENGYVAIKLLIDEKYQQLVKFNSRFYNASGVEVSGDLSGFKVRTESLSSIISGGIAFHTPTTNKEFPDVENYTKFNLYDDFDAAQAGIKVTMNFPQNSGVKAGETKVIFEGVELGVVEDFTYNQAQGGLIASVNFDPRLEPYLLSGMQFWLVKPNISFSGISNMDRLLSGPYVSFRLGSGEPTREFNVLSQPPPLSYEEPGLHLQLQTKNIDSLTFDTPVFYRNMPVGSVQDHELNEDKQSFSVHIFIRPEYEYLVNKSSRFFKLGGLDIQARLPQVKVHASTLTNMFVGGIGFATDSFVGEPRLGDGFEFNLANTKQDSRLNQSLTLNFPGILDVYSDFTVLKYGNLEIGKVKKVELNDAVNQMQLTVDYDGRFKTLFREHSQIRLVTAGLSAKQLGAVVSGSFLEVIPGNGEYASDYEILAKGGHFSAGLPGLQLILTNQQSHGLVAGSPVIFKDLTIGQVEAVHLKEQGKYFEFVISIEPQYHSLVFTNSEFYLASGIHIEASLSGVSVSSSKLERIVNGGISLVNPVKQDKVQTQEFSQYPLLESVQHSQYQGPLIAVTFNNVVDIKAGAKLIHQGHEVGIVTQVTLADQLTHTQLQVKVSETFKNLTQQGAQYYLLEPSIGLTQIKNASSLLSGNQLGVVPGNGEQVTSFIGLDRAPTVKKLAQGLNLTLSALTLGSVATEQNVYYRQIPVGKVLGSELNQQGTGVLIYINIEPQYQSLVTSASTFYNVSGVEVDAGLFSGMTITTESLSSILSGGIAFVNSSKASGNSEKPESDRLAKTKVEDGSVFKLTPEFRPSY</sequence>
<evidence type="ECO:0000256" key="7">
    <source>
        <dbReference type="SAM" id="Phobius"/>
    </source>
</evidence>
<dbReference type="AlphaFoldDB" id="A0A5R9INN3"/>
<dbReference type="Pfam" id="PF02470">
    <property type="entry name" value="MlaD"/>
    <property type="match status" value="5"/>
</dbReference>
<evidence type="ECO:0000259" key="8">
    <source>
        <dbReference type="Pfam" id="PF02470"/>
    </source>
</evidence>
<keyword evidence="10" id="KW-1185">Reference proteome</keyword>
<evidence type="ECO:0000313" key="10">
    <source>
        <dbReference type="Proteomes" id="UP000307790"/>
    </source>
</evidence>
<dbReference type="GO" id="GO:0005886">
    <property type="term" value="C:plasma membrane"/>
    <property type="evidence" value="ECO:0007669"/>
    <property type="project" value="UniProtKB-SubCell"/>
</dbReference>
<name>A0A5R9INN3_9GAMM</name>
<dbReference type="PANTHER" id="PTHR30462:SF0">
    <property type="entry name" value="INTERMEMBRANE TRANSPORT PROTEIN YEBT"/>
    <property type="match status" value="1"/>
</dbReference>
<dbReference type="PANTHER" id="PTHR30462">
    <property type="entry name" value="INTERMEMBRANE TRANSPORT PROTEIN PQIB-RELATED"/>
    <property type="match status" value="1"/>
</dbReference>
<feature type="domain" description="Mce/MlaD" evidence="8">
    <location>
        <begin position="167"/>
        <end position="227"/>
    </location>
</feature>
<evidence type="ECO:0000256" key="5">
    <source>
        <dbReference type="ARBA" id="ARBA00022989"/>
    </source>
</evidence>
<dbReference type="Proteomes" id="UP000307790">
    <property type="component" value="Unassembled WGS sequence"/>
</dbReference>
<organism evidence="9 10">
    <name type="scientific">Thalassotalea litorea</name>
    <dbReference type="NCBI Taxonomy" id="2020715"/>
    <lineage>
        <taxon>Bacteria</taxon>
        <taxon>Pseudomonadati</taxon>
        <taxon>Pseudomonadota</taxon>
        <taxon>Gammaproteobacteria</taxon>
        <taxon>Alteromonadales</taxon>
        <taxon>Colwelliaceae</taxon>
        <taxon>Thalassotalea</taxon>
    </lineage>
</organism>
<protein>
    <submittedName>
        <fullName evidence="9">MCE family protein</fullName>
    </submittedName>
</protein>
<accession>A0A5R9INN3</accession>
<keyword evidence="6 7" id="KW-0472">Membrane</keyword>
<dbReference type="InterPro" id="IPR003399">
    <property type="entry name" value="Mce/MlaD"/>
</dbReference>
<keyword evidence="2" id="KW-1003">Cell membrane</keyword>
<reference evidence="9 10" key="1">
    <citation type="submission" date="2019-05" db="EMBL/GenBank/DDBJ databases">
        <title>Genome sequences of Thalassotalea litorea 1K03283.</title>
        <authorList>
            <person name="Zhang D."/>
        </authorList>
    </citation>
    <scope>NUCLEOTIDE SEQUENCE [LARGE SCALE GENOMIC DNA]</scope>
    <source>
        <strain evidence="9 10">MCCC 1K03283</strain>
    </source>
</reference>
<evidence type="ECO:0000256" key="2">
    <source>
        <dbReference type="ARBA" id="ARBA00022475"/>
    </source>
</evidence>
<comment type="subcellular location">
    <subcellularLocation>
        <location evidence="1">Cell inner membrane</location>
    </subcellularLocation>
</comment>
<evidence type="ECO:0000256" key="1">
    <source>
        <dbReference type="ARBA" id="ARBA00004533"/>
    </source>
</evidence>
<keyword evidence="3" id="KW-0997">Cell inner membrane</keyword>
<comment type="caution">
    <text evidence="9">The sequence shown here is derived from an EMBL/GenBank/DDBJ whole genome shotgun (WGS) entry which is preliminary data.</text>
</comment>
<dbReference type="InterPro" id="IPR051800">
    <property type="entry name" value="PqiA-PqiB_transport"/>
</dbReference>
<dbReference type="OrthoDB" id="9806984at2"/>
<feature type="domain" description="Mce/MlaD" evidence="8">
    <location>
        <begin position="642"/>
        <end position="698"/>
    </location>
</feature>
<keyword evidence="5 7" id="KW-1133">Transmembrane helix</keyword>
<evidence type="ECO:0000256" key="6">
    <source>
        <dbReference type="ARBA" id="ARBA00023136"/>
    </source>
</evidence>
<gene>
    <name evidence="9" type="ORF">FE810_05590</name>
</gene>
<keyword evidence="4 7" id="KW-0812">Transmembrane</keyword>
<evidence type="ECO:0000313" key="9">
    <source>
        <dbReference type="EMBL" id="TLU66189.1"/>
    </source>
</evidence>
<feature type="transmembrane region" description="Helical" evidence="7">
    <location>
        <begin position="28"/>
        <end position="49"/>
    </location>
</feature>
<feature type="domain" description="Mce/MlaD" evidence="8">
    <location>
        <begin position="404"/>
        <end position="464"/>
    </location>
</feature>
<feature type="domain" description="Mce/MlaD" evidence="8">
    <location>
        <begin position="760"/>
        <end position="850"/>
    </location>
</feature>
<evidence type="ECO:0000256" key="4">
    <source>
        <dbReference type="ARBA" id="ARBA00022692"/>
    </source>
</evidence>
<proteinExistence type="predicted"/>
<dbReference type="EMBL" id="VCBC01000005">
    <property type="protein sequence ID" value="TLU66189.1"/>
    <property type="molecule type" value="Genomic_DNA"/>
</dbReference>
<feature type="domain" description="Mce/MlaD" evidence="8">
    <location>
        <begin position="52"/>
        <end position="142"/>
    </location>
</feature>